<organism evidence="7 8">
    <name type="scientific">Acidocella aminolytica 101 = DSM 11237</name>
    <dbReference type="NCBI Taxonomy" id="1120923"/>
    <lineage>
        <taxon>Bacteria</taxon>
        <taxon>Pseudomonadati</taxon>
        <taxon>Pseudomonadota</taxon>
        <taxon>Alphaproteobacteria</taxon>
        <taxon>Acetobacterales</taxon>
        <taxon>Acidocellaceae</taxon>
        <taxon>Acidocella</taxon>
    </lineage>
</organism>
<evidence type="ECO:0000256" key="5">
    <source>
        <dbReference type="ARBA" id="ARBA00023136"/>
    </source>
</evidence>
<dbReference type="Proteomes" id="UP000032668">
    <property type="component" value="Unassembled WGS sequence"/>
</dbReference>
<sequence length="227" mass="24544">MRSLIAPGLTALAAFCLFIALGAWQLQRLKWKEGIIAEIRAAQLAPPVKMPDKPSPFEKVFVTGTWVPGKAALYGQIVHNSPEGPVSGGELIMPLRRPGGQILLVDLGWVPGSLPTPLANPPALPAGYIHAAIDRGWFSPPDNPAKGHYYTLDPMVIGKGMGLHDVAPYMLIAMGPKPLPGSSLPQPAQNLPTPPNNHYEYALTWFGFAGVLVFEFIFIARKRLLKS</sequence>
<dbReference type="PANTHER" id="PTHR23427">
    <property type="entry name" value="SURFEIT LOCUS PROTEIN"/>
    <property type="match status" value="1"/>
</dbReference>
<evidence type="ECO:0000256" key="3">
    <source>
        <dbReference type="ARBA" id="ARBA00022692"/>
    </source>
</evidence>
<evidence type="ECO:0000256" key="2">
    <source>
        <dbReference type="ARBA" id="ARBA00007165"/>
    </source>
</evidence>
<accession>A0A0D6PKF2</accession>
<evidence type="ECO:0000313" key="8">
    <source>
        <dbReference type="Proteomes" id="UP000032668"/>
    </source>
</evidence>
<dbReference type="AlphaFoldDB" id="A0A0D6PKF2"/>
<dbReference type="EMBL" id="BANC01000087">
    <property type="protein sequence ID" value="GAN81214.1"/>
    <property type="molecule type" value="Genomic_DNA"/>
</dbReference>
<comment type="caution">
    <text evidence="6">Lacks conserved residue(s) required for the propagation of feature annotation.</text>
</comment>
<reference evidence="7 8" key="1">
    <citation type="submission" date="2012-11" db="EMBL/GenBank/DDBJ databases">
        <title>Whole genome sequence of Acidocella aminolytica 101 = DSM 11237.</title>
        <authorList>
            <person name="Azuma Y."/>
            <person name="Higashiura N."/>
            <person name="Hirakawa H."/>
            <person name="Matsushita K."/>
        </authorList>
    </citation>
    <scope>NUCLEOTIDE SEQUENCE [LARGE SCALE GENOMIC DNA]</scope>
    <source>
        <strain evidence="8">101 / DSM 11237</strain>
    </source>
</reference>
<proteinExistence type="inferred from homology"/>
<name>A0A0D6PKF2_9PROT</name>
<dbReference type="Pfam" id="PF02104">
    <property type="entry name" value="SURF1"/>
    <property type="match status" value="1"/>
</dbReference>
<protein>
    <recommendedName>
        <fullName evidence="6">SURF1-like protein</fullName>
    </recommendedName>
</protein>
<keyword evidence="8" id="KW-1185">Reference proteome</keyword>
<dbReference type="CDD" id="cd06662">
    <property type="entry name" value="SURF1"/>
    <property type="match status" value="1"/>
</dbReference>
<dbReference type="RefSeq" id="WP_048879609.1">
    <property type="nucleotide sequence ID" value="NZ_BANC01000087.1"/>
</dbReference>
<evidence type="ECO:0000256" key="4">
    <source>
        <dbReference type="ARBA" id="ARBA00022989"/>
    </source>
</evidence>
<evidence type="ECO:0000256" key="6">
    <source>
        <dbReference type="RuleBase" id="RU363076"/>
    </source>
</evidence>
<dbReference type="InterPro" id="IPR045214">
    <property type="entry name" value="Surf1/Surf4"/>
</dbReference>
<keyword evidence="6" id="KW-1003">Cell membrane</keyword>
<keyword evidence="3 6" id="KW-0812">Transmembrane</keyword>
<dbReference type="GO" id="GO:0005886">
    <property type="term" value="C:plasma membrane"/>
    <property type="evidence" value="ECO:0007669"/>
    <property type="project" value="UniProtKB-SubCell"/>
</dbReference>
<gene>
    <name evidence="7" type="ORF">Aam_089_007</name>
</gene>
<dbReference type="InterPro" id="IPR002994">
    <property type="entry name" value="Surf1/Shy1"/>
</dbReference>
<comment type="subcellular location">
    <subcellularLocation>
        <location evidence="6">Cell membrane</location>
        <topology evidence="6">Multi-pass membrane protein</topology>
    </subcellularLocation>
    <subcellularLocation>
        <location evidence="1">Membrane</location>
    </subcellularLocation>
</comment>
<evidence type="ECO:0000256" key="1">
    <source>
        <dbReference type="ARBA" id="ARBA00004370"/>
    </source>
</evidence>
<keyword evidence="4 6" id="KW-1133">Transmembrane helix</keyword>
<dbReference type="STRING" id="1120923.SAMN02746095_01408"/>
<feature type="transmembrane region" description="Helical" evidence="6">
    <location>
        <begin position="201"/>
        <end position="220"/>
    </location>
</feature>
<dbReference type="OrthoDB" id="6079986at2"/>
<dbReference type="PANTHER" id="PTHR23427:SF2">
    <property type="entry name" value="SURFEIT LOCUS PROTEIN 1"/>
    <property type="match status" value="1"/>
</dbReference>
<evidence type="ECO:0000313" key="7">
    <source>
        <dbReference type="EMBL" id="GAN81214.1"/>
    </source>
</evidence>
<comment type="caution">
    <text evidence="7">The sequence shown here is derived from an EMBL/GenBank/DDBJ whole genome shotgun (WGS) entry which is preliminary data.</text>
</comment>
<dbReference type="PROSITE" id="PS50895">
    <property type="entry name" value="SURF1"/>
    <property type="match status" value="1"/>
</dbReference>
<keyword evidence="5 6" id="KW-0472">Membrane</keyword>
<comment type="similarity">
    <text evidence="2 6">Belongs to the SURF1 family.</text>
</comment>